<dbReference type="EMBL" id="FR799587">
    <property type="protein sequence ID" value="CBZ31054.1"/>
    <property type="molecule type" value="Genomic_DNA"/>
</dbReference>
<accession>E9B731</accession>
<sequence length="648" mass="67290">MEVVSNGHEDEVDAAVGFRRFPNAPHMTHTVFRPSKNLTATSTTAASLSALGVHSTYNTLTPDALANLRLHKGLLVDDFPSRPHTPQGARPAASLPPLLPADRLSVESSDSLRARGGDVFREWVKASTNSSTSSADGADGGETGAAATNGNAHDSLKFVNASALVASRGTESRQSSASALVPPGTLAQAKTAFASSDHCPPVSVSPESMRAVQPKSSTASFTPLQAPEASSEPTVDTALHRLRDVLVQAQRVLDKSQISRDVRALPVPPAMPPEPAESAQHQQQMAVLPAPTFIGSSADEDVMLEDSLDCVSPLASTHAALYALSQAERRVGLPDAASPTLAAAKMADNVAVPDETRFMVLCAVTHPSAIMERRLRRRGPATKASMEGLTSPPAHSLFATCVETGARQTSSRRIAEVPSTSATVSASPVAHATTAADQPQRSSSPNACGGEHPSSRTPTQRSPAEGPVSRLLHEDPSLILGLAEFLRAGNPNGFPSLSAATHAATPALAKASPSAHRPRRRSGPPVAAAPAPAGLLGHSPSLLLRRGSSGTARSQADRAATPSLQLPYAHTEGSATVANVSPRRGSARARRVDSTPSYAQPTLSWLSKGSEASADQFPVSRVASPQRSPLKDSATASRDGAPSERALL</sequence>
<dbReference type="AlphaFoldDB" id="E9B731"/>
<evidence type="ECO:0000256" key="1">
    <source>
        <dbReference type="SAM" id="MobiDB-lite"/>
    </source>
</evidence>
<dbReference type="PhylomeDB" id="E9B731"/>
<feature type="compositionally biased region" description="Low complexity" evidence="1">
    <location>
        <begin position="89"/>
        <end position="99"/>
    </location>
</feature>
<feature type="region of interest" description="Disordered" evidence="1">
    <location>
        <begin position="126"/>
        <end position="150"/>
    </location>
</feature>
<feature type="region of interest" description="Disordered" evidence="1">
    <location>
        <begin position="408"/>
        <end position="469"/>
    </location>
</feature>
<evidence type="ECO:0000313" key="2">
    <source>
        <dbReference type="EMBL" id="CBZ31054.1"/>
    </source>
</evidence>
<dbReference type="VEuPathDB" id="TriTrypDB:LmxM.34.5050"/>
<feature type="compositionally biased region" description="Low complexity" evidence="1">
    <location>
        <begin position="523"/>
        <end position="554"/>
    </location>
</feature>
<dbReference type="OrthoDB" id="273833at2759"/>
<feature type="compositionally biased region" description="Low complexity" evidence="1">
    <location>
        <begin position="126"/>
        <end position="137"/>
    </location>
</feature>
<feature type="region of interest" description="Disordered" evidence="1">
    <location>
        <begin position="79"/>
        <end position="99"/>
    </location>
</feature>
<gene>
    <name evidence="2" type="ORF">LMXM_34_5050</name>
</gene>
<dbReference type="GeneID" id="13451215"/>
<feature type="compositionally biased region" description="Polar residues" evidence="1">
    <location>
        <begin position="594"/>
        <end position="607"/>
    </location>
</feature>
<proteinExistence type="predicted"/>
<protein>
    <submittedName>
        <fullName evidence="2">Uncharacterized protein</fullName>
    </submittedName>
</protein>
<reference evidence="2 3" key="1">
    <citation type="journal article" date="2011" name="Genome Res.">
        <title>Chromosome and gene copy number variation allow major structural change between species and strains of Leishmania.</title>
        <authorList>
            <person name="Rogers M.B."/>
            <person name="Hilley J.D."/>
            <person name="Dickens N.J."/>
            <person name="Wilkes J."/>
            <person name="Bates P.A."/>
            <person name="Depledge D.P."/>
            <person name="Harris D."/>
            <person name="Her Y."/>
            <person name="Herzyk P."/>
            <person name="Imamura H."/>
            <person name="Otto T.D."/>
            <person name="Sanders M."/>
            <person name="Seeger K."/>
            <person name="Dujardin J.C."/>
            <person name="Berriman M."/>
            <person name="Smith D.F."/>
            <person name="Hertz-Fowler C."/>
            <person name="Mottram J.C."/>
        </authorList>
    </citation>
    <scope>NUCLEOTIDE SEQUENCE [LARGE SCALE GENOMIC DNA]</scope>
    <source>
        <strain evidence="2 3">MHOM/GT/2001/U1103</strain>
    </source>
</reference>
<evidence type="ECO:0000313" key="3">
    <source>
        <dbReference type="Proteomes" id="UP000007259"/>
    </source>
</evidence>
<feature type="compositionally biased region" description="Polar residues" evidence="1">
    <location>
        <begin position="437"/>
        <end position="446"/>
    </location>
</feature>
<dbReference type="KEGG" id="lmi:LMXM_34_5050"/>
<keyword evidence="3" id="KW-1185">Reference proteome</keyword>
<organism evidence="2 3">
    <name type="scientific">Leishmania mexicana (strain MHOM/GT/2001/U1103)</name>
    <dbReference type="NCBI Taxonomy" id="929439"/>
    <lineage>
        <taxon>Eukaryota</taxon>
        <taxon>Discoba</taxon>
        <taxon>Euglenozoa</taxon>
        <taxon>Kinetoplastea</taxon>
        <taxon>Metakinetoplastina</taxon>
        <taxon>Trypanosomatida</taxon>
        <taxon>Trypanosomatidae</taxon>
        <taxon>Leishmaniinae</taxon>
        <taxon>Leishmania</taxon>
    </lineage>
</organism>
<feature type="compositionally biased region" description="Low complexity" evidence="1">
    <location>
        <begin position="417"/>
        <end position="436"/>
    </location>
</feature>
<feature type="compositionally biased region" description="Low complexity" evidence="1">
    <location>
        <begin position="505"/>
        <end position="515"/>
    </location>
</feature>
<dbReference type="RefSeq" id="XP_003879498.1">
    <property type="nucleotide sequence ID" value="XM_003879449.1"/>
</dbReference>
<dbReference type="OMA" id="TRFMVLC"/>
<feature type="region of interest" description="Disordered" evidence="1">
    <location>
        <begin position="505"/>
        <end position="648"/>
    </location>
</feature>
<dbReference type="Proteomes" id="UP000007259">
    <property type="component" value="Chromosome 34"/>
</dbReference>
<name>E9B731_LEIMU</name>